<dbReference type="EMBL" id="OW152817">
    <property type="protein sequence ID" value="CAH2068113.1"/>
    <property type="molecule type" value="Genomic_DNA"/>
</dbReference>
<name>A0ABN8IVN7_9NEOP</name>
<proteinExistence type="predicted"/>
<protein>
    <submittedName>
        <fullName evidence="2">Uncharacterized protein</fullName>
    </submittedName>
</protein>
<accession>A0ABN8IVN7</accession>
<feature type="region of interest" description="Disordered" evidence="1">
    <location>
        <begin position="115"/>
        <end position="160"/>
    </location>
</feature>
<feature type="region of interest" description="Disordered" evidence="1">
    <location>
        <begin position="1"/>
        <end position="38"/>
    </location>
</feature>
<keyword evidence="3" id="KW-1185">Reference proteome</keyword>
<evidence type="ECO:0000313" key="2">
    <source>
        <dbReference type="EMBL" id="CAH2068113.1"/>
    </source>
</evidence>
<reference evidence="2" key="1">
    <citation type="submission" date="2022-03" db="EMBL/GenBank/DDBJ databases">
        <authorList>
            <person name="Martin H S."/>
        </authorList>
    </citation>
    <scope>NUCLEOTIDE SEQUENCE</scope>
</reference>
<gene>
    <name evidence="2" type="ORF">IPOD504_LOCUS14044</name>
</gene>
<sequence>MTPVKVGGARAFTSPPPRPPARPARLMQTEREGLSPSRSMRQTCAVMGGWQQVGVGVGVRSRPRSAHGSVWLGCIKIIHYRSHVDAEPGALALGARGSLGRALLHGLLAPAPAPRHHHLYTAPNTGSLPPSPADSGVSDVESSSSGAGSAEELKARLQPPPPAPFHAPFLPFYQHHQIATSLQHHVAAHPRPPVFDLKKTRIIDIKMVRAPVPTSGGVLAALAASQLAVSPNPESSH</sequence>
<organism evidence="2 3">
    <name type="scientific">Iphiclides podalirius</name>
    <name type="common">scarce swallowtail</name>
    <dbReference type="NCBI Taxonomy" id="110791"/>
    <lineage>
        <taxon>Eukaryota</taxon>
        <taxon>Metazoa</taxon>
        <taxon>Ecdysozoa</taxon>
        <taxon>Arthropoda</taxon>
        <taxon>Hexapoda</taxon>
        <taxon>Insecta</taxon>
        <taxon>Pterygota</taxon>
        <taxon>Neoptera</taxon>
        <taxon>Endopterygota</taxon>
        <taxon>Lepidoptera</taxon>
        <taxon>Glossata</taxon>
        <taxon>Ditrysia</taxon>
        <taxon>Papilionoidea</taxon>
        <taxon>Papilionidae</taxon>
        <taxon>Papilioninae</taxon>
        <taxon>Iphiclides</taxon>
    </lineage>
</organism>
<evidence type="ECO:0000313" key="3">
    <source>
        <dbReference type="Proteomes" id="UP000837857"/>
    </source>
</evidence>
<dbReference type="Proteomes" id="UP000837857">
    <property type="component" value="Chromosome 5"/>
</dbReference>
<feature type="non-terminal residue" evidence="2">
    <location>
        <position position="1"/>
    </location>
</feature>
<feature type="compositionally biased region" description="Low complexity" evidence="1">
    <location>
        <begin position="133"/>
        <end position="150"/>
    </location>
</feature>
<evidence type="ECO:0000256" key="1">
    <source>
        <dbReference type="SAM" id="MobiDB-lite"/>
    </source>
</evidence>